<reference evidence="5 6" key="1">
    <citation type="submission" date="2020-08" db="EMBL/GenBank/DDBJ databases">
        <title>Genomic Encyclopedia of Type Strains, Phase IV (KMG-IV): sequencing the most valuable type-strain genomes for metagenomic binning, comparative biology and taxonomic classification.</title>
        <authorList>
            <person name="Goeker M."/>
        </authorList>
    </citation>
    <scope>NUCLEOTIDE SEQUENCE [LARGE SCALE GENOMIC DNA]</scope>
    <source>
        <strain evidence="5 6">DSM 21793</strain>
    </source>
</reference>
<dbReference type="RefSeq" id="WP_183771108.1">
    <property type="nucleotide sequence ID" value="NZ_JACIDK010000002.1"/>
</dbReference>
<dbReference type="Gene3D" id="2.60.450.10">
    <property type="entry name" value="Lipopolysaccharide (LPS) transport protein A like domain"/>
    <property type="match status" value="1"/>
</dbReference>
<feature type="domain" description="Organic solvent tolerance-like N-terminal" evidence="4">
    <location>
        <begin position="32"/>
        <end position="147"/>
    </location>
</feature>
<organism evidence="5 6">
    <name type="scientific">Phenylobacterium haematophilum</name>
    <dbReference type="NCBI Taxonomy" id="98513"/>
    <lineage>
        <taxon>Bacteria</taxon>
        <taxon>Pseudomonadati</taxon>
        <taxon>Pseudomonadota</taxon>
        <taxon>Alphaproteobacteria</taxon>
        <taxon>Caulobacterales</taxon>
        <taxon>Caulobacteraceae</taxon>
        <taxon>Phenylobacterium</taxon>
    </lineage>
</organism>
<dbReference type="PANTHER" id="PTHR36504">
    <property type="entry name" value="LIPOPOLYSACCHARIDE EXPORT SYSTEM PROTEIN LPTA"/>
    <property type="match status" value="1"/>
</dbReference>
<evidence type="ECO:0000313" key="6">
    <source>
        <dbReference type="Proteomes" id="UP000530564"/>
    </source>
</evidence>
<comment type="caution">
    <text evidence="5">The sequence shown here is derived from an EMBL/GenBank/DDBJ whole genome shotgun (WGS) entry which is preliminary data.</text>
</comment>
<dbReference type="GO" id="GO:0015920">
    <property type="term" value="P:lipopolysaccharide transport"/>
    <property type="evidence" value="ECO:0007669"/>
    <property type="project" value="TreeGrafter"/>
</dbReference>
<feature type="signal peptide" evidence="3">
    <location>
        <begin position="1"/>
        <end position="21"/>
    </location>
</feature>
<name>A0A839ZZC7_9CAUL</name>
<dbReference type="Pfam" id="PF03968">
    <property type="entry name" value="LptD_N"/>
    <property type="match status" value="1"/>
</dbReference>
<dbReference type="GO" id="GO:0030288">
    <property type="term" value="C:outer membrane-bounded periplasmic space"/>
    <property type="evidence" value="ECO:0007669"/>
    <property type="project" value="TreeGrafter"/>
</dbReference>
<evidence type="ECO:0000256" key="2">
    <source>
        <dbReference type="SAM" id="MobiDB-lite"/>
    </source>
</evidence>
<dbReference type="AlphaFoldDB" id="A0A839ZZC7"/>
<dbReference type="EMBL" id="JACIDK010000002">
    <property type="protein sequence ID" value="MBB3890743.1"/>
    <property type="molecule type" value="Genomic_DNA"/>
</dbReference>
<feature type="chain" id="PRO_5032294533" evidence="3">
    <location>
        <begin position="22"/>
        <end position="180"/>
    </location>
</feature>
<evidence type="ECO:0000256" key="1">
    <source>
        <dbReference type="ARBA" id="ARBA00022729"/>
    </source>
</evidence>
<keyword evidence="6" id="KW-1185">Reference proteome</keyword>
<evidence type="ECO:0000313" key="5">
    <source>
        <dbReference type="EMBL" id="MBB3890743.1"/>
    </source>
</evidence>
<dbReference type="PANTHER" id="PTHR36504:SF1">
    <property type="entry name" value="LIPOPOLYSACCHARIDE EXPORT SYSTEM PROTEIN LPTA"/>
    <property type="match status" value="1"/>
</dbReference>
<dbReference type="Proteomes" id="UP000530564">
    <property type="component" value="Unassembled WGS sequence"/>
</dbReference>
<feature type="region of interest" description="Disordered" evidence="2">
    <location>
        <begin position="150"/>
        <end position="180"/>
    </location>
</feature>
<dbReference type="InterPro" id="IPR005653">
    <property type="entry name" value="OstA-like_N"/>
</dbReference>
<protein>
    <submittedName>
        <fullName evidence="5">Lipopolysaccharide export system protein LptA</fullName>
    </submittedName>
</protein>
<keyword evidence="1 3" id="KW-0732">Signal</keyword>
<sequence>MTKLAAVAALTMALAAGPAAAQLSQSSDAPVDITADALEVVNNQCLSIWSGSAEALQDRTRLRADVIKTFSKQQPARPGGAGGACGALDRMEAIGNVYYVTPQQKVRGDKANYDVTAERIVITGDVVAVSGQNVIRGDRLVVNVATGDAQMQSGAKGPGKARPRAVIFPNQQAGQPAARR</sequence>
<proteinExistence type="predicted"/>
<gene>
    <name evidence="5" type="ORF">GGQ61_001460</name>
</gene>
<evidence type="ECO:0000256" key="3">
    <source>
        <dbReference type="SAM" id="SignalP"/>
    </source>
</evidence>
<dbReference type="GO" id="GO:0009279">
    <property type="term" value="C:cell outer membrane"/>
    <property type="evidence" value="ECO:0007669"/>
    <property type="project" value="TreeGrafter"/>
</dbReference>
<dbReference type="InterPro" id="IPR052037">
    <property type="entry name" value="LPS_export_LptA"/>
</dbReference>
<accession>A0A839ZZC7</accession>
<dbReference type="GO" id="GO:0017089">
    <property type="term" value="F:glycolipid transfer activity"/>
    <property type="evidence" value="ECO:0007669"/>
    <property type="project" value="TreeGrafter"/>
</dbReference>
<evidence type="ECO:0000259" key="4">
    <source>
        <dbReference type="Pfam" id="PF03968"/>
    </source>
</evidence>